<accession>A0ABN9RQB9</accession>
<reference evidence="2" key="1">
    <citation type="submission" date="2023-10" db="EMBL/GenBank/DDBJ databases">
        <authorList>
            <person name="Chen Y."/>
            <person name="Shah S."/>
            <person name="Dougan E. K."/>
            <person name="Thang M."/>
            <person name="Chan C."/>
        </authorList>
    </citation>
    <scope>NUCLEOTIDE SEQUENCE [LARGE SCALE GENOMIC DNA]</scope>
</reference>
<feature type="non-terminal residue" evidence="2">
    <location>
        <position position="1"/>
    </location>
</feature>
<feature type="compositionally biased region" description="Low complexity" evidence="1">
    <location>
        <begin position="95"/>
        <end position="104"/>
    </location>
</feature>
<dbReference type="EMBL" id="CAUYUJ010007522">
    <property type="protein sequence ID" value="CAK0821051.1"/>
    <property type="molecule type" value="Genomic_DNA"/>
</dbReference>
<sequence length="104" mass="10718">GARSILNHGTVPVITQAERVEAVLAARPDTVENVEAPTSPKRVARSADGGGAAASAAGPPAGSEIPHVLLRMTGRPDRSQWQVTQPAAPPPPPARATLGPRRPR</sequence>
<gene>
    <name evidence="2" type="ORF">PCOR1329_LOCUS22480</name>
</gene>
<feature type="region of interest" description="Disordered" evidence="1">
    <location>
        <begin position="31"/>
        <end position="104"/>
    </location>
</feature>
<name>A0ABN9RQB9_9DINO</name>
<organism evidence="2 3">
    <name type="scientific">Prorocentrum cordatum</name>
    <dbReference type="NCBI Taxonomy" id="2364126"/>
    <lineage>
        <taxon>Eukaryota</taxon>
        <taxon>Sar</taxon>
        <taxon>Alveolata</taxon>
        <taxon>Dinophyceae</taxon>
        <taxon>Prorocentrales</taxon>
        <taxon>Prorocentraceae</taxon>
        <taxon>Prorocentrum</taxon>
    </lineage>
</organism>
<keyword evidence="3" id="KW-1185">Reference proteome</keyword>
<comment type="caution">
    <text evidence="2">The sequence shown here is derived from an EMBL/GenBank/DDBJ whole genome shotgun (WGS) entry which is preliminary data.</text>
</comment>
<proteinExistence type="predicted"/>
<evidence type="ECO:0000313" key="3">
    <source>
        <dbReference type="Proteomes" id="UP001189429"/>
    </source>
</evidence>
<protein>
    <submittedName>
        <fullName evidence="2">Uncharacterized protein</fullName>
    </submittedName>
</protein>
<evidence type="ECO:0000256" key="1">
    <source>
        <dbReference type="SAM" id="MobiDB-lite"/>
    </source>
</evidence>
<feature type="compositionally biased region" description="Low complexity" evidence="1">
    <location>
        <begin position="53"/>
        <end position="63"/>
    </location>
</feature>
<dbReference type="Proteomes" id="UP001189429">
    <property type="component" value="Unassembled WGS sequence"/>
</dbReference>
<evidence type="ECO:0000313" key="2">
    <source>
        <dbReference type="EMBL" id="CAK0821051.1"/>
    </source>
</evidence>